<dbReference type="Proteomes" id="UP001139366">
    <property type="component" value="Unassembled WGS sequence"/>
</dbReference>
<dbReference type="RefSeq" id="WP_223704351.1">
    <property type="nucleotide sequence ID" value="NZ_JAINUY010000001.1"/>
</dbReference>
<evidence type="ECO:0000313" key="1">
    <source>
        <dbReference type="EMBL" id="MBZ4033531.1"/>
    </source>
</evidence>
<organism evidence="1 2">
    <name type="scientific">Flavobacterium potami</name>
    <dbReference type="NCBI Taxonomy" id="2872310"/>
    <lineage>
        <taxon>Bacteria</taxon>
        <taxon>Pseudomonadati</taxon>
        <taxon>Bacteroidota</taxon>
        <taxon>Flavobacteriia</taxon>
        <taxon>Flavobacteriales</taxon>
        <taxon>Flavobacteriaceae</taxon>
        <taxon>Flavobacterium</taxon>
    </lineage>
</organism>
<dbReference type="EMBL" id="JAINUY010000001">
    <property type="protein sequence ID" value="MBZ4033531.1"/>
    <property type="molecule type" value="Genomic_DNA"/>
</dbReference>
<comment type="caution">
    <text evidence="1">The sequence shown here is derived from an EMBL/GenBank/DDBJ whole genome shotgun (WGS) entry which is preliminary data.</text>
</comment>
<proteinExistence type="predicted"/>
<reference evidence="1 2" key="1">
    <citation type="journal article" date="2023" name="Antonie Van Leeuwenhoek">
        <title>Flavobacterium potami sp. nov., a multi-metal resistance genes harbouring bacterium isolated from shallow river silt.</title>
        <authorList>
            <person name="Li S."/>
            <person name="Mao S."/>
            <person name="Mu W."/>
            <person name="Guo B."/>
            <person name="Li C."/>
            <person name="Zhu Q."/>
            <person name="Hou X."/>
            <person name="Zhao Y."/>
            <person name="Wei S."/>
            <person name="Liu H."/>
            <person name="Liu A."/>
        </authorList>
    </citation>
    <scope>NUCLEOTIDE SEQUENCE [LARGE SCALE GENOMIC DNA]</scope>
    <source>
        <strain evidence="1 2">17A</strain>
    </source>
</reference>
<gene>
    <name evidence="1" type="ORF">K6T82_02050</name>
</gene>
<accession>A0A9X1KPW5</accession>
<keyword evidence="2" id="KW-1185">Reference proteome</keyword>
<evidence type="ECO:0000313" key="2">
    <source>
        <dbReference type="Proteomes" id="UP001139366"/>
    </source>
</evidence>
<sequence>MKKIIFFFFFLSTLCHSQKNADKIFLKKEIQTCRIPINDTLSVYYLKYKLNNYDIKIFLKTASTITDSCFKSNISKDIIDKVGINHNPIIQINNYSIKDLNIPSFYNLIPEKIILFKNKNYSIIALELYSYSHSTVGNGYINLCFKIDSKGNIIDKKMIESKLPLEARKYRKIFNTR</sequence>
<dbReference type="AlphaFoldDB" id="A0A9X1KPW5"/>
<protein>
    <submittedName>
        <fullName evidence="1">Uncharacterized protein</fullName>
    </submittedName>
</protein>
<name>A0A9X1KPW5_9FLAO</name>